<accession>X1RJN7</accession>
<name>X1RJN7_9ZZZZ</name>
<evidence type="ECO:0000313" key="2">
    <source>
        <dbReference type="EMBL" id="GAI63380.1"/>
    </source>
</evidence>
<evidence type="ECO:0000256" key="1">
    <source>
        <dbReference type="SAM" id="Coils"/>
    </source>
</evidence>
<feature type="coiled-coil region" evidence="1">
    <location>
        <begin position="36"/>
        <end position="66"/>
    </location>
</feature>
<dbReference type="PANTHER" id="PTHR37298">
    <property type="entry name" value="UPF0111 PROTEIN YKAA"/>
    <property type="match status" value="1"/>
</dbReference>
<dbReference type="AlphaFoldDB" id="X1RJN7"/>
<dbReference type="InterPro" id="IPR038078">
    <property type="entry name" value="PhoU-like_sf"/>
</dbReference>
<dbReference type="SUPFAM" id="SSF109755">
    <property type="entry name" value="PhoU-like"/>
    <property type="match status" value="1"/>
</dbReference>
<keyword evidence="1" id="KW-0175">Coiled coil</keyword>
<evidence type="ECO:0008006" key="3">
    <source>
        <dbReference type="Google" id="ProtNLM"/>
    </source>
</evidence>
<gene>
    <name evidence="2" type="ORF">S12H4_01713</name>
</gene>
<dbReference type="Gene3D" id="1.20.58.220">
    <property type="entry name" value="Phosphate transport system protein phou homolog 2, domain 2"/>
    <property type="match status" value="1"/>
</dbReference>
<dbReference type="EMBL" id="BARW01000364">
    <property type="protein sequence ID" value="GAI63380.1"/>
    <property type="molecule type" value="Genomic_DNA"/>
</dbReference>
<protein>
    <recommendedName>
        <fullName evidence="3">PhoU domain-containing protein</fullName>
    </recommendedName>
</protein>
<reference evidence="2" key="1">
    <citation type="journal article" date="2014" name="Front. Microbiol.">
        <title>High frequency of phylogenetically diverse reductive dehalogenase-homologous genes in deep subseafloor sedimentary metagenomes.</title>
        <authorList>
            <person name="Kawai M."/>
            <person name="Futagami T."/>
            <person name="Toyoda A."/>
            <person name="Takaki Y."/>
            <person name="Nishi S."/>
            <person name="Hori S."/>
            <person name="Arai W."/>
            <person name="Tsubouchi T."/>
            <person name="Morono Y."/>
            <person name="Uchiyama I."/>
            <person name="Ito T."/>
            <person name="Fujiyama A."/>
            <person name="Inagaki F."/>
            <person name="Takami H."/>
        </authorList>
    </citation>
    <scope>NUCLEOTIDE SEQUENCE</scope>
    <source>
        <strain evidence="2">Expedition CK06-06</strain>
    </source>
</reference>
<sequence>MTNRKIKEEIISLLIDHVRIVYSIISDMGVYYTTWAEDFEASKKSLEKKKSKMQLSEEEGDELKIRLIQNFSEAEAFNLGDYVALVLKMDNVINYPLEFVDMLAKIRLTGKSAKEIKKKYHKLINQILEMAGILKTAMKNLRDNQDKVFDNTTTIHELESEIDRTYRQFLEFLYSNVEDIRILLRIRDSIVLLEQLADRIHDIADIMRVLIYS</sequence>
<comment type="caution">
    <text evidence="2">The sequence shown here is derived from an EMBL/GenBank/DDBJ whole genome shotgun (WGS) entry which is preliminary data.</text>
</comment>
<dbReference type="PANTHER" id="PTHR37298:SF1">
    <property type="entry name" value="UPF0111 PROTEIN YKAA"/>
    <property type="match status" value="1"/>
</dbReference>
<dbReference type="InterPro" id="IPR052912">
    <property type="entry name" value="UPF0111_domain"/>
</dbReference>
<organism evidence="2">
    <name type="scientific">marine sediment metagenome</name>
    <dbReference type="NCBI Taxonomy" id="412755"/>
    <lineage>
        <taxon>unclassified sequences</taxon>
        <taxon>metagenomes</taxon>
        <taxon>ecological metagenomes</taxon>
    </lineage>
</organism>
<proteinExistence type="predicted"/>